<keyword evidence="2" id="KW-1133">Transmembrane helix</keyword>
<gene>
    <name evidence="3" type="ORF">CLV97_1012</name>
</gene>
<protein>
    <submittedName>
        <fullName evidence="3">DNA uptake protein ComE-like DNA-binding protein</fullName>
    </submittedName>
</protein>
<comment type="caution">
    <text evidence="3">The sequence shown here is derived from an EMBL/GenBank/DDBJ whole genome shotgun (WGS) entry which is preliminary data.</text>
</comment>
<name>A0A2T0LJ23_9BACL</name>
<dbReference type="PANTHER" id="PTHR21180:SF32">
    <property type="entry name" value="ENDONUCLEASE_EXONUCLEASE_PHOSPHATASE FAMILY DOMAIN-CONTAINING PROTEIN 1"/>
    <property type="match status" value="1"/>
</dbReference>
<dbReference type="PANTHER" id="PTHR21180">
    <property type="entry name" value="ENDONUCLEASE/EXONUCLEASE/PHOSPHATASE FAMILY DOMAIN-CONTAINING PROTEIN 1"/>
    <property type="match status" value="1"/>
</dbReference>
<dbReference type="Gene3D" id="1.10.150.320">
    <property type="entry name" value="Photosystem II 12 kDa extrinsic protein"/>
    <property type="match status" value="1"/>
</dbReference>
<keyword evidence="4" id="KW-1185">Reference proteome</keyword>
<feature type="transmembrane region" description="Helical" evidence="2">
    <location>
        <begin position="12"/>
        <end position="32"/>
    </location>
</feature>
<dbReference type="EMBL" id="PVNE01000001">
    <property type="protein sequence ID" value="PRX42514.1"/>
    <property type="molecule type" value="Genomic_DNA"/>
</dbReference>
<dbReference type="SUPFAM" id="SSF47781">
    <property type="entry name" value="RuvA domain 2-like"/>
    <property type="match status" value="1"/>
</dbReference>
<accession>A0A2T0LJ23</accession>
<proteinExistence type="predicted"/>
<dbReference type="GO" id="GO:0015628">
    <property type="term" value="P:protein secretion by the type II secretion system"/>
    <property type="evidence" value="ECO:0007669"/>
    <property type="project" value="TreeGrafter"/>
</dbReference>
<feature type="compositionally biased region" description="Low complexity" evidence="1">
    <location>
        <begin position="124"/>
        <end position="137"/>
    </location>
</feature>
<feature type="region of interest" description="Disordered" evidence="1">
    <location>
        <begin position="217"/>
        <end position="240"/>
    </location>
</feature>
<keyword evidence="2" id="KW-0812">Transmembrane</keyword>
<feature type="transmembrane region" description="Helical" evidence="2">
    <location>
        <begin position="62"/>
        <end position="83"/>
    </location>
</feature>
<dbReference type="InterPro" id="IPR010994">
    <property type="entry name" value="RuvA_2-like"/>
</dbReference>
<sequence>MHKKEKFWKNSLWILWTFTIVFYWVAFFYIGIRARHRRWIWWGVIYSIPFVLLMVFSPDSTIGNYLTNLAIGAWIASIIHGFAVRREYLVRMKVREELLQQEEELLRRKILGVDGENLLSKVPSTSPFASSDASSAPERAASPFSDRHAPGETALVDLNRASEEQIASLPGINLIMAKRAVSLRDARGGFDSLEDFSHALGLKPHIKERIRPMVTVGPKAEDSRPSGSEREGGFGRIVDY</sequence>
<feature type="region of interest" description="Disordered" evidence="1">
    <location>
        <begin position="124"/>
        <end position="148"/>
    </location>
</feature>
<keyword evidence="3" id="KW-0238">DNA-binding</keyword>
<dbReference type="Proteomes" id="UP000237797">
    <property type="component" value="Unassembled WGS sequence"/>
</dbReference>
<evidence type="ECO:0000313" key="3">
    <source>
        <dbReference type="EMBL" id="PRX42514.1"/>
    </source>
</evidence>
<dbReference type="Pfam" id="PF12836">
    <property type="entry name" value="HHH_3"/>
    <property type="match status" value="1"/>
</dbReference>
<dbReference type="GO" id="GO:0015627">
    <property type="term" value="C:type II protein secretion system complex"/>
    <property type="evidence" value="ECO:0007669"/>
    <property type="project" value="TreeGrafter"/>
</dbReference>
<evidence type="ECO:0000256" key="2">
    <source>
        <dbReference type="SAM" id="Phobius"/>
    </source>
</evidence>
<organism evidence="3 4">
    <name type="scientific">Planifilum fimeticola</name>
    <dbReference type="NCBI Taxonomy" id="201975"/>
    <lineage>
        <taxon>Bacteria</taxon>
        <taxon>Bacillati</taxon>
        <taxon>Bacillota</taxon>
        <taxon>Bacilli</taxon>
        <taxon>Bacillales</taxon>
        <taxon>Thermoactinomycetaceae</taxon>
        <taxon>Planifilum</taxon>
    </lineage>
</organism>
<keyword evidence="2" id="KW-0472">Membrane</keyword>
<dbReference type="GO" id="GO:0003677">
    <property type="term" value="F:DNA binding"/>
    <property type="evidence" value="ECO:0007669"/>
    <property type="project" value="UniProtKB-KW"/>
</dbReference>
<evidence type="ECO:0000313" key="4">
    <source>
        <dbReference type="Proteomes" id="UP000237797"/>
    </source>
</evidence>
<reference evidence="3 4" key="1">
    <citation type="submission" date="2018-03" db="EMBL/GenBank/DDBJ databases">
        <title>Genomic Encyclopedia of Archaeal and Bacterial Type Strains, Phase II (KMG-II): from individual species to whole genera.</title>
        <authorList>
            <person name="Goeker M."/>
        </authorList>
    </citation>
    <scope>NUCLEOTIDE SEQUENCE [LARGE SCALE GENOMIC DNA]</scope>
    <source>
        <strain evidence="3 4">DSM 44946</strain>
    </source>
</reference>
<feature type="transmembrane region" description="Helical" evidence="2">
    <location>
        <begin position="39"/>
        <end position="56"/>
    </location>
</feature>
<evidence type="ECO:0000256" key="1">
    <source>
        <dbReference type="SAM" id="MobiDB-lite"/>
    </source>
</evidence>
<feature type="compositionally biased region" description="Basic and acidic residues" evidence="1">
    <location>
        <begin position="219"/>
        <end position="240"/>
    </location>
</feature>
<dbReference type="AlphaFoldDB" id="A0A2T0LJ23"/>
<dbReference type="InterPro" id="IPR051675">
    <property type="entry name" value="Endo/Exo/Phosphatase_dom_1"/>
</dbReference>